<gene>
    <name evidence="10" type="primary">OR34</name>
</gene>
<dbReference type="GO" id="GO:0005549">
    <property type="term" value="F:odorant binding"/>
    <property type="evidence" value="ECO:0007669"/>
    <property type="project" value="InterPro"/>
</dbReference>
<feature type="transmembrane region" description="Helical" evidence="9">
    <location>
        <begin position="46"/>
        <end position="70"/>
    </location>
</feature>
<dbReference type="InterPro" id="IPR004117">
    <property type="entry name" value="7tm6_olfct_rcpt"/>
</dbReference>
<keyword evidence="8 9" id="KW-0807">Transducer</keyword>
<evidence type="ECO:0000256" key="4">
    <source>
        <dbReference type="ARBA" id="ARBA00022725"/>
    </source>
</evidence>
<dbReference type="GO" id="GO:0004984">
    <property type="term" value="F:olfactory receptor activity"/>
    <property type="evidence" value="ECO:0007669"/>
    <property type="project" value="InterPro"/>
</dbReference>
<accession>A0A0E4B5A7</accession>
<dbReference type="PANTHER" id="PTHR21137:SF44">
    <property type="entry name" value="ODORANT RECEPTOR 13A-RELATED"/>
    <property type="match status" value="1"/>
</dbReference>
<sequence length="436" mass="50419">MTSTQANGNRVYSRNDYDETYKLIITNILAKVGIRMTRKDSKYARLGWNVFFCFGFGNMVVTLFLDLVTFQDVVRSGVGEDGYIVFMMLPCMGYMALAMLKTYKMVYKRDVFENLISELREMWPEGLVTEEEHTIISRALNELNIIVKGYYWCNLGLGVSFMAPSFVVAIRRIFGADIPPSLPYFYWLPYDQSQPVAYEFTLVMNTYHTLLTLWYMLAGDLLFCVFLSHITTQFDLMSVRITRLFQVPVDQQLIPEYPLGQQIKDFPENGHLPRLSNNEINSKQENELQKIIVRHNALIRLSGDVEDLFSFAIFINFFNSSIIICFCGFCCVMIEKWNSLMYKTFLATSLSQTWLLCWHGQKLLESSERVADALYNSGWYTAANGIKKSILIMIHRSQKNVYVTTYGFSIICLASYTAIIKTAWSYFTLLLNTYNP</sequence>
<evidence type="ECO:0000256" key="1">
    <source>
        <dbReference type="ARBA" id="ARBA00004141"/>
    </source>
</evidence>
<dbReference type="GO" id="GO:0005886">
    <property type="term" value="C:plasma membrane"/>
    <property type="evidence" value="ECO:0007669"/>
    <property type="project" value="UniProtKB-SubCell"/>
</dbReference>
<comment type="caution">
    <text evidence="9">Lacks conserved residue(s) required for the propagation of feature annotation.</text>
</comment>
<feature type="transmembrane region" description="Helical" evidence="9">
    <location>
        <begin position="401"/>
        <end position="427"/>
    </location>
</feature>
<dbReference type="EMBL" id="LC002728">
    <property type="protein sequence ID" value="BAR43476.1"/>
    <property type="molecule type" value="mRNA"/>
</dbReference>
<keyword evidence="7 9" id="KW-0675">Receptor</keyword>
<reference evidence="10" key="1">
    <citation type="submission" date="2014-09" db="EMBL/GenBank/DDBJ databases">
        <title>Identification of candidate odorant receptors in Asian corn borer Ostrinia furnacalis.</title>
        <authorList>
            <person name="Yang B."/>
            <person name="Ozaki K."/>
            <person name="Ishikawa Y."/>
            <person name="Matsuo T."/>
        </authorList>
    </citation>
    <scope>NUCLEOTIDE SEQUENCE</scope>
    <source>
        <tissue evidence="10">Antennae</tissue>
    </source>
</reference>
<evidence type="ECO:0000256" key="5">
    <source>
        <dbReference type="ARBA" id="ARBA00022989"/>
    </source>
</evidence>
<dbReference type="Pfam" id="PF02949">
    <property type="entry name" value="7tm_6"/>
    <property type="match status" value="1"/>
</dbReference>
<evidence type="ECO:0000256" key="2">
    <source>
        <dbReference type="ARBA" id="ARBA00022606"/>
    </source>
</evidence>
<proteinExistence type="evidence at transcript level"/>
<protein>
    <recommendedName>
        <fullName evidence="9">Odorant receptor</fullName>
    </recommendedName>
</protein>
<evidence type="ECO:0000256" key="8">
    <source>
        <dbReference type="ARBA" id="ARBA00023224"/>
    </source>
</evidence>
<name>A0A0E4B5A7_OSTFU</name>
<feature type="transmembrane region" description="Helical" evidence="9">
    <location>
        <begin position="82"/>
        <end position="100"/>
    </location>
</feature>
<evidence type="ECO:0000256" key="6">
    <source>
        <dbReference type="ARBA" id="ARBA00023136"/>
    </source>
</evidence>
<keyword evidence="3 9" id="KW-0812">Transmembrane</keyword>
<dbReference type="AlphaFoldDB" id="A0A0E4B5A7"/>
<keyword evidence="6 9" id="KW-0472">Membrane</keyword>
<feature type="transmembrane region" description="Helical" evidence="9">
    <location>
        <begin position="308"/>
        <end position="334"/>
    </location>
</feature>
<dbReference type="PANTHER" id="PTHR21137">
    <property type="entry name" value="ODORANT RECEPTOR"/>
    <property type="match status" value="1"/>
</dbReference>
<evidence type="ECO:0000313" key="10">
    <source>
        <dbReference type="EMBL" id="BAR43476.1"/>
    </source>
</evidence>
<dbReference type="GO" id="GO:0007165">
    <property type="term" value="P:signal transduction"/>
    <property type="evidence" value="ECO:0007669"/>
    <property type="project" value="UniProtKB-KW"/>
</dbReference>
<organism evidence="10">
    <name type="scientific">Ostrinia furnacalis</name>
    <name type="common">Asian corn borer</name>
    <dbReference type="NCBI Taxonomy" id="93504"/>
    <lineage>
        <taxon>Eukaryota</taxon>
        <taxon>Metazoa</taxon>
        <taxon>Ecdysozoa</taxon>
        <taxon>Arthropoda</taxon>
        <taxon>Hexapoda</taxon>
        <taxon>Insecta</taxon>
        <taxon>Pterygota</taxon>
        <taxon>Neoptera</taxon>
        <taxon>Endopterygota</taxon>
        <taxon>Lepidoptera</taxon>
        <taxon>Glossata</taxon>
        <taxon>Ditrysia</taxon>
        <taxon>Pyraloidea</taxon>
        <taxon>Crambidae</taxon>
        <taxon>Pyraustinae</taxon>
        <taxon>Ostrinia</taxon>
    </lineage>
</organism>
<comment type="subcellular location">
    <subcellularLocation>
        <location evidence="9">Cell membrane</location>
        <topology evidence="9">Multi-pass membrane protein</topology>
    </subcellularLocation>
    <subcellularLocation>
        <location evidence="1">Membrane</location>
        <topology evidence="1">Multi-pass membrane protein</topology>
    </subcellularLocation>
</comment>
<evidence type="ECO:0000256" key="7">
    <source>
        <dbReference type="ARBA" id="ARBA00023170"/>
    </source>
</evidence>
<keyword evidence="5 9" id="KW-1133">Transmembrane helix</keyword>
<evidence type="ECO:0000256" key="9">
    <source>
        <dbReference type="RuleBase" id="RU351113"/>
    </source>
</evidence>
<evidence type="ECO:0000256" key="3">
    <source>
        <dbReference type="ARBA" id="ARBA00022692"/>
    </source>
</evidence>
<keyword evidence="2 9" id="KW-0716">Sensory transduction</keyword>
<keyword evidence="4 9" id="KW-0552">Olfaction</keyword>
<comment type="similarity">
    <text evidence="9">Belongs to the insect chemoreceptor superfamily. Heteromeric odorant receptor channel (TC 1.A.69) family.</text>
</comment>
<feature type="transmembrane region" description="Helical" evidence="9">
    <location>
        <begin position="210"/>
        <end position="230"/>
    </location>
</feature>